<dbReference type="SMART" id="SM00969">
    <property type="entry name" value="SOCS_box"/>
    <property type="match status" value="1"/>
</dbReference>
<dbReference type="PANTHER" id="PTHR10155">
    <property type="entry name" value="PHOSPHATIDYLINOSITOL 3-KINASE REGULATORY SUBUNIT"/>
    <property type="match status" value="1"/>
</dbReference>
<organism evidence="10 11">
    <name type="scientific">Hemibagrus wyckioides</name>
    <dbReference type="NCBI Taxonomy" id="337641"/>
    <lineage>
        <taxon>Eukaryota</taxon>
        <taxon>Metazoa</taxon>
        <taxon>Chordata</taxon>
        <taxon>Craniata</taxon>
        <taxon>Vertebrata</taxon>
        <taxon>Euteleostomi</taxon>
        <taxon>Actinopterygii</taxon>
        <taxon>Neopterygii</taxon>
        <taxon>Teleostei</taxon>
        <taxon>Ostariophysi</taxon>
        <taxon>Siluriformes</taxon>
        <taxon>Bagridae</taxon>
        <taxon>Hemibagrus</taxon>
    </lineage>
</organism>
<protein>
    <recommendedName>
        <fullName evidence="12">Suppressor of cytokine signaling 5</fullName>
    </recommendedName>
</protein>
<dbReference type="AlphaFoldDB" id="A0A9D3SX05"/>
<dbReference type="SMART" id="SM00253">
    <property type="entry name" value="SOCS"/>
    <property type="match status" value="1"/>
</dbReference>
<dbReference type="Gene3D" id="3.30.505.10">
    <property type="entry name" value="SH2 domain"/>
    <property type="match status" value="1"/>
</dbReference>
<evidence type="ECO:0000256" key="6">
    <source>
        <dbReference type="PROSITE-ProRule" id="PRU00191"/>
    </source>
</evidence>
<feature type="region of interest" description="Disordered" evidence="7">
    <location>
        <begin position="383"/>
        <end position="402"/>
    </location>
</feature>
<name>A0A9D3SX05_9TELE</name>
<evidence type="ECO:0000259" key="8">
    <source>
        <dbReference type="PROSITE" id="PS50001"/>
    </source>
</evidence>
<comment type="pathway">
    <text evidence="1">Protein modification; protein ubiquitination.</text>
</comment>
<keyword evidence="2" id="KW-0341">Growth regulation</keyword>
<feature type="region of interest" description="Disordered" evidence="7">
    <location>
        <begin position="244"/>
        <end position="364"/>
    </location>
</feature>
<evidence type="ECO:0000313" key="10">
    <source>
        <dbReference type="EMBL" id="KAG7334248.1"/>
    </source>
</evidence>
<dbReference type="PANTHER" id="PTHR10155:SF15">
    <property type="entry name" value="SUPPRESSOR OF CYTOKINE SIGNALING 5"/>
    <property type="match status" value="1"/>
</dbReference>
<feature type="region of interest" description="Disordered" evidence="7">
    <location>
        <begin position="557"/>
        <end position="576"/>
    </location>
</feature>
<dbReference type="InterPro" id="IPR000980">
    <property type="entry name" value="SH2"/>
</dbReference>
<feature type="compositionally biased region" description="Low complexity" evidence="7">
    <location>
        <begin position="116"/>
        <end position="125"/>
    </location>
</feature>
<feature type="compositionally biased region" description="Basic and acidic residues" evidence="7">
    <location>
        <begin position="286"/>
        <end position="306"/>
    </location>
</feature>
<dbReference type="InterPro" id="IPR037343">
    <property type="entry name" value="SOCS5_SOCS"/>
</dbReference>
<dbReference type="Pfam" id="PF07525">
    <property type="entry name" value="SOCS_box"/>
    <property type="match status" value="1"/>
</dbReference>
<evidence type="ECO:0000313" key="11">
    <source>
        <dbReference type="Proteomes" id="UP000824219"/>
    </source>
</evidence>
<dbReference type="GO" id="GO:0009968">
    <property type="term" value="P:negative regulation of signal transduction"/>
    <property type="evidence" value="ECO:0007669"/>
    <property type="project" value="UniProtKB-KW"/>
</dbReference>
<feature type="region of interest" description="Disordered" evidence="7">
    <location>
        <begin position="89"/>
        <end position="125"/>
    </location>
</feature>
<dbReference type="GO" id="GO:0046935">
    <property type="term" value="F:1-phosphatidylinositol-3-kinase regulator activity"/>
    <property type="evidence" value="ECO:0007669"/>
    <property type="project" value="TreeGrafter"/>
</dbReference>
<dbReference type="InterPro" id="IPR036036">
    <property type="entry name" value="SOCS_box-like_dom_sf"/>
</dbReference>
<feature type="domain" description="SOCS box" evidence="9">
    <location>
        <begin position="691"/>
        <end position="740"/>
    </location>
</feature>
<sequence>MGDSAPRSLHESKNMPELELLRGKNPLLLILPRPELGTESSLSSGHLGTIYFSHLQLMKGKWLRAEDRIATEATLSPSPSSLAHCHVRHHASDQSGVSIHAHHQSRFSPSLVSQNSAPPASSRYSPPARLATVILAVKKEGRHHRESEAQKNLALDQTGIPERHNYIQLKTFSSSIFLQTKEGCGAADRAVRGPCLQSMEKVGRMWSNLRSRCQTLFNSSGSEASVWNVDMDHVHCVVDIGAPSHGAHTGESQDDRGSAPSQVTLGGGGHRGHNCVADSPQFVEITVDKESDDTRRVPLVRRDSYSRHAPWGGKKKHSCSTKTQSSLEADRRTGRSRGSTGRRERCYGSSSVQEVCDNGGGVSSRSLSVRSVRQRLKDTVGLCLPLPSPRRPRSAKSQVSSKRKIHITELMLETCPFPPGSDLANKWHLIKQHTAPVSPHSSTAMLDAFDSTHPSPEDEEERLRERRRLSIEEGVDPPPNARIHTLEATSQRATLYKLGPKMAPCSGEGHGEVKGLGAGTAGLSGIMAQVGASMAMPSQPVDCDSEEDSTTLCLQARRPKQRHASGDGHSSRQPGPWKVHTQIDFIHCLVPDLLAITALPCYWGVMDRYQAEALLDGRPEGTFLLRDSAQEDYLFSVSFRRYNRSLHARIEQWNHNFSFDAHDPCVFHSSTVTGLLEHYKDPSACMFFEPLLTVPLHRTFPFSLQHLARAAICSHTTYDGIGALPLPPAMQDFLKEYHYKQKVRVRWLEREPPFKVK</sequence>
<keyword evidence="5 6" id="KW-0727">SH2 domain</keyword>
<keyword evidence="4" id="KW-0833">Ubl conjugation pathway</keyword>
<dbReference type="InterPro" id="IPR022252">
    <property type="entry name" value="SOCS4/SOCS5_dom"/>
</dbReference>
<dbReference type="InterPro" id="IPR036860">
    <property type="entry name" value="SH2_dom_sf"/>
</dbReference>
<proteinExistence type="predicted"/>
<dbReference type="Pfam" id="PF12610">
    <property type="entry name" value="SOCS"/>
    <property type="match status" value="1"/>
</dbReference>
<keyword evidence="11" id="KW-1185">Reference proteome</keyword>
<dbReference type="FunFam" id="3.30.505.10:FF:000028">
    <property type="entry name" value="Suppressor of cytokine signaling 5"/>
    <property type="match status" value="1"/>
</dbReference>
<dbReference type="GO" id="GO:0007259">
    <property type="term" value="P:cell surface receptor signaling pathway via JAK-STAT"/>
    <property type="evidence" value="ECO:0007669"/>
    <property type="project" value="InterPro"/>
</dbReference>
<dbReference type="GO" id="GO:0046854">
    <property type="term" value="P:phosphatidylinositol phosphate biosynthetic process"/>
    <property type="evidence" value="ECO:0007669"/>
    <property type="project" value="TreeGrafter"/>
</dbReference>
<evidence type="ECO:0000256" key="7">
    <source>
        <dbReference type="SAM" id="MobiDB-lite"/>
    </source>
</evidence>
<dbReference type="OrthoDB" id="8820570at2759"/>
<evidence type="ECO:0000256" key="4">
    <source>
        <dbReference type="ARBA" id="ARBA00022786"/>
    </source>
</evidence>
<comment type="caution">
    <text evidence="10">The sequence shown here is derived from an EMBL/GenBank/DDBJ whole genome shotgun (WGS) entry which is preliminary data.</text>
</comment>
<evidence type="ECO:0000256" key="3">
    <source>
        <dbReference type="ARBA" id="ARBA00022700"/>
    </source>
</evidence>
<reference evidence="10 11" key="1">
    <citation type="submission" date="2021-06" db="EMBL/GenBank/DDBJ databases">
        <title>Chromosome-level genome assembly of the red-tail catfish (Hemibagrus wyckioides).</title>
        <authorList>
            <person name="Shao F."/>
        </authorList>
    </citation>
    <scope>NUCLEOTIDE SEQUENCE [LARGE SCALE GENOMIC DNA]</scope>
    <source>
        <strain evidence="10">EC202008001</strain>
        <tissue evidence="10">Blood</tissue>
    </source>
</reference>
<dbReference type="GO" id="GO:0005942">
    <property type="term" value="C:phosphatidylinositol 3-kinase complex"/>
    <property type="evidence" value="ECO:0007669"/>
    <property type="project" value="TreeGrafter"/>
</dbReference>
<dbReference type="SMART" id="SM00252">
    <property type="entry name" value="SH2"/>
    <property type="match status" value="1"/>
</dbReference>
<gene>
    <name evidence="10" type="ORF">KOW79_002655</name>
</gene>
<accession>A0A9D3SX05</accession>
<dbReference type="PROSITE" id="PS50001">
    <property type="entry name" value="SH2"/>
    <property type="match status" value="1"/>
</dbReference>
<dbReference type="SUPFAM" id="SSF158235">
    <property type="entry name" value="SOCS box-like"/>
    <property type="match status" value="1"/>
</dbReference>
<evidence type="ECO:0008006" key="12">
    <source>
        <dbReference type="Google" id="ProtNLM"/>
    </source>
</evidence>
<dbReference type="GO" id="GO:0007173">
    <property type="term" value="P:epidermal growth factor receptor signaling pathway"/>
    <property type="evidence" value="ECO:0007669"/>
    <property type="project" value="InterPro"/>
</dbReference>
<dbReference type="GO" id="GO:0035556">
    <property type="term" value="P:intracellular signal transduction"/>
    <property type="evidence" value="ECO:0007669"/>
    <property type="project" value="InterPro"/>
</dbReference>
<dbReference type="PROSITE" id="PS50225">
    <property type="entry name" value="SOCS"/>
    <property type="match status" value="1"/>
</dbReference>
<keyword evidence="3" id="KW-0734">Signal transduction inhibitor</keyword>
<dbReference type="InterPro" id="IPR001496">
    <property type="entry name" value="SOCS_box"/>
</dbReference>
<evidence type="ECO:0000256" key="2">
    <source>
        <dbReference type="ARBA" id="ARBA00022604"/>
    </source>
</evidence>
<dbReference type="GO" id="GO:0032436">
    <property type="term" value="P:positive regulation of proteasomal ubiquitin-dependent protein catabolic process"/>
    <property type="evidence" value="ECO:0007669"/>
    <property type="project" value="InterPro"/>
</dbReference>
<dbReference type="Proteomes" id="UP000824219">
    <property type="component" value="Linkage Group LG03"/>
</dbReference>
<dbReference type="SUPFAM" id="SSF55550">
    <property type="entry name" value="SH2 domain"/>
    <property type="match status" value="1"/>
</dbReference>
<evidence type="ECO:0000256" key="5">
    <source>
        <dbReference type="ARBA" id="ARBA00022999"/>
    </source>
</evidence>
<feature type="domain" description="SH2" evidence="8">
    <location>
        <begin position="601"/>
        <end position="696"/>
    </location>
</feature>
<dbReference type="EMBL" id="JAHKSW010000003">
    <property type="protein sequence ID" value="KAG7334248.1"/>
    <property type="molecule type" value="Genomic_DNA"/>
</dbReference>
<feature type="compositionally biased region" description="Polar residues" evidence="7">
    <location>
        <begin position="106"/>
        <end position="115"/>
    </location>
</feature>
<evidence type="ECO:0000259" key="9">
    <source>
        <dbReference type="PROSITE" id="PS50225"/>
    </source>
</evidence>
<dbReference type="Pfam" id="PF00017">
    <property type="entry name" value="SH2"/>
    <property type="match status" value="1"/>
</dbReference>
<dbReference type="CDD" id="cd03739">
    <property type="entry name" value="SOCS_SOCS5"/>
    <property type="match status" value="1"/>
</dbReference>
<evidence type="ECO:0000256" key="1">
    <source>
        <dbReference type="ARBA" id="ARBA00004906"/>
    </source>
</evidence>